<evidence type="ECO:0000313" key="4">
    <source>
        <dbReference type="Proteomes" id="UP000198287"/>
    </source>
</evidence>
<keyword evidence="1" id="KW-0813">Transport</keyword>
<keyword evidence="2" id="KW-0472">Membrane</keyword>
<dbReference type="InterPro" id="IPR051171">
    <property type="entry name" value="CaCA"/>
</dbReference>
<dbReference type="GO" id="GO:0016020">
    <property type="term" value="C:membrane"/>
    <property type="evidence" value="ECO:0007669"/>
    <property type="project" value="TreeGrafter"/>
</dbReference>
<evidence type="ECO:0000313" key="3">
    <source>
        <dbReference type="EMBL" id="OXA63305.1"/>
    </source>
</evidence>
<dbReference type="GO" id="GO:0030001">
    <property type="term" value="P:metal ion transport"/>
    <property type="evidence" value="ECO:0007669"/>
    <property type="project" value="TreeGrafter"/>
</dbReference>
<protein>
    <submittedName>
        <fullName evidence="3">Sodium/calcium exchanger 1</fullName>
    </submittedName>
</protein>
<feature type="transmembrane region" description="Helical" evidence="2">
    <location>
        <begin position="56"/>
        <end position="74"/>
    </location>
</feature>
<feature type="transmembrane region" description="Helical" evidence="2">
    <location>
        <begin position="94"/>
        <end position="115"/>
    </location>
</feature>
<keyword evidence="4" id="KW-1185">Reference proteome</keyword>
<dbReference type="OrthoDB" id="418484at2759"/>
<dbReference type="PANTHER" id="PTHR11878:SF65">
    <property type="entry name" value="NA_CA-EXCHANGE PROTEIN, ISOFORM G"/>
    <property type="match status" value="1"/>
</dbReference>
<gene>
    <name evidence="3" type="ORF">Fcan01_00858</name>
</gene>
<sequence>MFSGTTSFYHRDDHYNGEKNTSLCVFSGLETIVNRTSAIKDPHADSTLGQLHWNNGVTIFFGLGSAWMTGALYHEFFSYASCESCSKFYIDPGSLTFETVILACVSLMAIVLLFVRRCTLGGELGGQTFSKYTTSVVLVFMWLVYFFLVSLEAYGLVPGF</sequence>
<keyword evidence="2" id="KW-0812">Transmembrane</keyword>
<accession>A0A226F0J5</accession>
<keyword evidence="2" id="KW-1133">Transmembrane helix</keyword>
<dbReference type="OMA" id="YCIEALI"/>
<dbReference type="PANTHER" id="PTHR11878">
    <property type="entry name" value="SODIUM/CALCIUM EXCHANGER"/>
    <property type="match status" value="1"/>
</dbReference>
<dbReference type="Proteomes" id="UP000198287">
    <property type="component" value="Unassembled WGS sequence"/>
</dbReference>
<reference evidence="3 4" key="1">
    <citation type="submission" date="2015-12" db="EMBL/GenBank/DDBJ databases">
        <title>The genome of Folsomia candida.</title>
        <authorList>
            <person name="Faddeeva A."/>
            <person name="Derks M.F."/>
            <person name="Anvar Y."/>
            <person name="Smit S."/>
            <person name="Van Straalen N."/>
            <person name="Roelofs D."/>
        </authorList>
    </citation>
    <scope>NUCLEOTIDE SEQUENCE [LARGE SCALE GENOMIC DNA]</scope>
    <source>
        <strain evidence="3 4">VU population</strain>
        <tissue evidence="3">Whole body</tissue>
    </source>
</reference>
<name>A0A226F0J5_FOLCA</name>
<organism evidence="3 4">
    <name type="scientific">Folsomia candida</name>
    <name type="common">Springtail</name>
    <dbReference type="NCBI Taxonomy" id="158441"/>
    <lineage>
        <taxon>Eukaryota</taxon>
        <taxon>Metazoa</taxon>
        <taxon>Ecdysozoa</taxon>
        <taxon>Arthropoda</taxon>
        <taxon>Hexapoda</taxon>
        <taxon>Collembola</taxon>
        <taxon>Entomobryomorpha</taxon>
        <taxon>Isotomoidea</taxon>
        <taxon>Isotomidae</taxon>
        <taxon>Proisotominae</taxon>
        <taxon>Folsomia</taxon>
    </lineage>
</organism>
<feature type="transmembrane region" description="Helical" evidence="2">
    <location>
        <begin position="136"/>
        <end position="157"/>
    </location>
</feature>
<dbReference type="AlphaFoldDB" id="A0A226F0J5"/>
<evidence type="ECO:0000256" key="1">
    <source>
        <dbReference type="ARBA" id="ARBA00023065"/>
    </source>
</evidence>
<comment type="caution">
    <text evidence="3">The sequence shown here is derived from an EMBL/GenBank/DDBJ whole genome shotgun (WGS) entry which is preliminary data.</text>
</comment>
<dbReference type="EMBL" id="LNIX01000001">
    <property type="protein sequence ID" value="OXA63305.1"/>
    <property type="molecule type" value="Genomic_DNA"/>
</dbReference>
<proteinExistence type="predicted"/>
<keyword evidence="1" id="KW-0406">Ion transport</keyword>
<evidence type="ECO:0000256" key="2">
    <source>
        <dbReference type="SAM" id="Phobius"/>
    </source>
</evidence>